<comment type="caution">
    <text evidence="1">The sequence shown here is derived from an EMBL/GenBank/DDBJ whole genome shotgun (WGS) entry which is preliminary data.</text>
</comment>
<name>A0ABD2D4B4_DAUMA</name>
<organism evidence="1 2">
    <name type="scientific">Daubentonia madagascariensis</name>
    <name type="common">Aye-aye</name>
    <name type="synonym">Sciurus madagascariensis</name>
    <dbReference type="NCBI Taxonomy" id="31869"/>
    <lineage>
        <taxon>Eukaryota</taxon>
        <taxon>Metazoa</taxon>
        <taxon>Chordata</taxon>
        <taxon>Craniata</taxon>
        <taxon>Vertebrata</taxon>
        <taxon>Euteleostomi</taxon>
        <taxon>Mammalia</taxon>
        <taxon>Eutheria</taxon>
        <taxon>Euarchontoglires</taxon>
        <taxon>Primates</taxon>
        <taxon>Strepsirrhini</taxon>
        <taxon>Chiromyiformes</taxon>
        <taxon>Daubentoniidae</taxon>
        <taxon>Daubentonia</taxon>
    </lineage>
</organism>
<sequence>MRRHLLLFTLFLFLTLFPS</sequence>
<keyword evidence="2" id="KW-1185">Reference proteome</keyword>
<evidence type="ECO:0000313" key="2">
    <source>
        <dbReference type="Proteomes" id="UP001610411"/>
    </source>
</evidence>
<reference evidence="1 2" key="1">
    <citation type="journal article" date="2024" name="G3 (Bethesda)">
        <title>A hybrid genome assembly of the endangered aye-aye (Daubentonia madagascariensis).</title>
        <authorList>
            <person name="Versoza C.J."/>
            <person name="Pfeifer S.P."/>
        </authorList>
    </citation>
    <scope>NUCLEOTIDE SEQUENCE [LARGE SCALE GENOMIC DNA]</scope>
    <source>
        <strain evidence="1">6821</strain>
    </source>
</reference>
<protein>
    <submittedName>
        <fullName evidence="1">Beta-defensin 109B</fullName>
    </submittedName>
</protein>
<accession>A0ABD2D4B4</accession>
<dbReference type="AlphaFoldDB" id="A0ABD2D4B4"/>
<feature type="non-terminal residue" evidence="1">
    <location>
        <position position="19"/>
    </location>
</feature>
<dbReference type="Proteomes" id="UP001610411">
    <property type="component" value="Unassembled WGS sequence"/>
</dbReference>
<evidence type="ECO:0000313" key="1">
    <source>
        <dbReference type="EMBL" id="KAL2761599.1"/>
    </source>
</evidence>
<dbReference type="EMBL" id="JBFSEQ010000014">
    <property type="protein sequence ID" value="KAL2761599.1"/>
    <property type="molecule type" value="Genomic_DNA"/>
</dbReference>
<proteinExistence type="predicted"/>
<gene>
    <name evidence="1" type="ORF">WCI35_031846</name>
</gene>